<dbReference type="Pfam" id="PF00505">
    <property type="entry name" value="HMG_box"/>
    <property type="match status" value="1"/>
</dbReference>
<gene>
    <name evidence="5" type="ORF">RCL2_003060000</name>
    <name evidence="4" type="ORF">RclHR1_05020013</name>
</gene>
<evidence type="ECO:0000313" key="6">
    <source>
        <dbReference type="Proteomes" id="UP000247702"/>
    </source>
</evidence>
<dbReference type="OrthoDB" id="6247875at2759"/>
<keyword evidence="6" id="KW-1185">Reference proteome</keyword>
<feature type="DNA-binding region" description="HMG box" evidence="1">
    <location>
        <begin position="71"/>
        <end position="139"/>
    </location>
</feature>
<organism evidence="4 6">
    <name type="scientific">Rhizophagus clarus</name>
    <dbReference type="NCBI Taxonomy" id="94130"/>
    <lineage>
        <taxon>Eukaryota</taxon>
        <taxon>Fungi</taxon>
        <taxon>Fungi incertae sedis</taxon>
        <taxon>Mucoromycota</taxon>
        <taxon>Glomeromycotina</taxon>
        <taxon>Glomeromycetes</taxon>
        <taxon>Glomerales</taxon>
        <taxon>Glomeraceae</taxon>
        <taxon>Rhizophagus</taxon>
    </lineage>
</organism>
<dbReference type="InterPro" id="IPR009071">
    <property type="entry name" value="HMG_box_dom"/>
</dbReference>
<sequence length="224" mass="25660">MPKSNSKSYLNDKPQTPNSFTPPSTFSNSQTSSFQTLMSYYTPSVTSGPPYNLTLSLPVLLLPKLKSNGSPEKPQSAFTLFLMDYVAKVKHQNQQLTLGEITYFASKEWKYQPSHVIRFFEVLSMAAKELHEKYHPKRKYAKIKNHENKKESIINHTIKNNTINNPINNTTKNTIKNTTINTTTNNNSIPIITPTSVDSFPNFDIDFELYDKPKEDEIFFPLFP</sequence>
<dbReference type="PROSITE" id="PS50118">
    <property type="entry name" value="HMG_BOX_2"/>
    <property type="match status" value="1"/>
</dbReference>
<keyword evidence="1" id="KW-0238">DNA-binding</keyword>
<dbReference type="AlphaFoldDB" id="A0A2Z6RKG1"/>
<feature type="region of interest" description="Disordered" evidence="2">
    <location>
        <begin position="1"/>
        <end position="28"/>
    </location>
</feature>
<name>A0A2Z6RKG1_9GLOM</name>
<protein>
    <recommendedName>
        <fullName evidence="3">HMG box domain-containing protein</fullName>
    </recommendedName>
</protein>
<evidence type="ECO:0000256" key="2">
    <source>
        <dbReference type="SAM" id="MobiDB-lite"/>
    </source>
</evidence>
<keyword evidence="1" id="KW-0539">Nucleus</keyword>
<feature type="compositionally biased region" description="Low complexity" evidence="2">
    <location>
        <begin position="14"/>
        <end position="28"/>
    </location>
</feature>
<evidence type="ECO:0000313" key="4">
    <source>
        <dbReference type="EMBL" id="GBC03236.1"/>
    </source>
</evidence>
<evidence type="ECO:0000313" key="5">
    <source>
        <dbReference type="EMBL" id="GET04296.1"/>
    </source>
</evidence>
<dbReference type="Proteomes" id="UP000247702">
    <property type="component" value="Unassembled WGS sequence"/>
</dbReference>
<dbReference type="Gene3D" id="1.10.30.10">
    <property type="entry name" value="High mobility group box domain"/>
    <property type="match status" value="1"/>
</dbReference>
<evidence type="ECO:0000256" key="1">
    <source>
        <dbReference type="PROSITE-ProRule" id="PRU00267"/>
    </source>
</evidence>
<proteinExistence type="predicted"/>
<reference evidence="4 6" key="1">
    <citation type="submission" date="2017-11" db="EMBL/GenBank/DDBJ databases">
        <title>The genome of Rhizophagus clarus HR1 reveals common genetic basis of auxotrophy among arbuscular mycorrhizal fungi.</title>
        <authorList>
            <person name="Kobayashi Y."/>
        </authorList>
    </citation>
    <scope>NUCLEOTIDE SEQUENCE [LARGE SCALE GENOMIC DNA]</scope>
    <source>
        <strain evidence="4 6">HR1</strain>
    </source>
</reference>
<dbReference type="SMART" id="SM00398">
    <property type="entry name" value="HMG"/>
    <property type="match status" value="1"/>
</dbReference>
<feature type="domain" description="HMG box" evidence="3">
    <location>
        <begin position="71"/>
        <end position="139"/>
    </location>
</feature>
<dbReference type="Proteomes" id="UP000615446">
    <property type="component" value="Unassembled WGS sequence"/>
</dbReference>
<reference evidence="5" key="2">
    <citation type="submission" date="2019-10" db="EMBL/GenBank/DDBJ databases">
        <title>Conservation and host-specific expression of non-tandemly repeated heterogenous ribosome RNA gene in arbuscular mycorrhizal fungi.</title>
        <authorList>
            <person name="Maeda T."/>
            <person name="Kobayashi Y."/>
            <person name="Nakagawa T."/>
            <person name="Ezawa T."/>
            <person name="Yamaguchi K."/>
            <person name="Bino T."/>
            <person name="Nishimoto Y."/>
            <person name="Shigenobu S."/>
            <person name="Kawaguchi M."/>
        </authorList>
    </citation>
    <scope>NUCLEOTIDE SEQUENCE</scope>
    <source>
        <strain evidence="5">HR1</strain>
    </source>
</reference>
<dbReference type="GO" id="GO:0003677">
    <property type="term" value="F:DNA binding"/>
    <property type="evidence" value="ECO:0007669"/>
    <property type="project" value="UniProtKB-UniRule"/>
</dbReference>
<comment type="caution">
    <text evidence="4">The sequence shown here is derived from an EMBL/GenBank/DDBJ whole genome shotgun (WGS) entry which is preliminary data.</text>
</comment>
<dbReference type="InterPro" id="IPR036910">
    <property type="entry name" value="HMG_box_dom_sf"/>
</dbReference>
<dbReference type="EMBL" id="BEXD01003874">
    <property type="protein sequence ID" value="GBC03236.1"/>
    <property type="molecule type" value="Genomic_DNA"/>
</dbReference>
<accession>A0A2Z6RKG1</accession>
<dbReference type="SUPFAM" id="SSF47095">
    <property type="entry name" value="HMG-box"/>
    <property type="match status" value="1"/>
</dbReference>
<dbReference type="GO" id="GO:0005634">
    <property type="term" value="C:nucleus"/>
    <property type="evidence" value="ECO:0007669"/>
    <property type="project" value="UniProtKB-UniRule"/>
</dbReference>
<evidence type="ECO:0000259" key="3">
    <source>
        <dbReference type="PROSITE" id="PS50118"/>
    </source>
</evidence>
<dbReference type="EMBL" id="BLAL01000338">
    <property type="protein sequence ID" value="GET04296.1"/>
    <property type="molecule type" value="Genomic_DNA"/>
</dbReference>